<dbReference type="CDD" id="cd00037">
    <property type="entry name" value="CLECT"/>
    <property type="match status" value="1"/>
</dbReference>
<dbReference type="InterPro" id="IPR050111">
    <property type="entry name" value="C-type_lectin/snaclec_domain"/>
</dbReference>
<keyword evidence="3" id="KW-0614">Plasmid</keyword>
<dbReference type="InterPro" id="IPR016186">
    <property type="entry name" value="C-type_lectin-like/link_sf"/>
</dbReference>
<feature type="chain" id="PRO_5041915966" description="C-type lectin domain-containing protein" evidence="1">
    <location>
        <begin position="25"/>
        <end position="209"/>
    </location>
</feature>
<evidence type="ECO:0000259" key="2">
    <source>
        <dbReference type="PROSITE" id="PS50041"/>
    </source>
</evidence>
<gene>
    <name evidence="3" type="ORF">BM524_20275</name>
</gene>
<geneLocation type="plasmid" evidence="4">
    <name>pamcp48-600</name>
</geneLocation>
<dbReference type="SUPFAM" id="SSF56436">
    <property type="entry name" value="C-type lectin-like"/>
    <property type="match status" value="1"/>
</dbReference>
<protein>
    <recommendedName>
        <fullName evidence="2">C-type lectin domain-containing protein</fullName>
    </recommendedName>
</protein>
<organism evidence="3 4">
    <name type="scientific">Alteromonas mediterranea</name>
    <dbReference type="NCBI Taxonomy" id="314275"/>
    <lineage>
        <taxon>Bacteria</taxon>
        <taxon>Pseudomonadati</taxon>
        <taxon>Pseudomonadota</taxon>
        <taxon>Gammaproteobacteria</taxon>
        <taxon>Alteromonadales</taxon>
        <taxon>Alteromonadaceae</taxon>
        <taxon>Alteromonas/Salinimonas group</taxon>
        <taxon>Alteromonas</taxon>
    </lineage>
</organism>
<dbReference type="PANTHER" id="PTHR22803">
    <property type="entry name" value="MANNOSE, PHOSPHOLIPASE, LECTIN RECEPTOR RELATED"/>
    <property type="match status" value="1"/>
</dbReference>
<dbReference type="AlphaFoldDB" id="A0AAC9JGQ1"/>
<accession>A0AAC9JGQ1</accession>
<name>A0AAC9JGQ1_9ALTE</name>
<reference evidence="3 4" key="1">
    <citation type="submission" date="2016-11" db="EMBL/GenBank/DDBJ databases">
        <title>Networking in microbes: conjugative elements and plasmids in the genus Alteromonas.</title>
        <authorList>
            <person name="Lopez-Perez M."/>
            <person name="Ramon-Marco N."/>
            <person name="Rodriguez-Valera F."/>
        </authorList>
    </citation>
    <scope>NUCLEOTIDE SEQUENCE [LARGE SCALE GENOMIC DNA]</scope>
    <source>
        <strain evidence="3 4">CP48</strain>
        <plasmid evidence="4">pamcp48-600</plasmid>
    </source>
</reference>
<dbReference type="PROSITE" id="PS50041">
    <property type="entry name" value="C_TYPE_LECTIN_2"/>
    <property type="match status" value="1"/>
</dbReference>
<evidence type="ECO:0000256" key="1">
    <source>
        <dbReference type="SAM" id="SignalP"/>
    </source>
</evidence>
<evidence type="ECO:0000313" key="3">
    <source>
        <dbReference type="EMBL" id="APD92255.1"/>
    </source>
</evidence>
<sequence>MKALKRLALSATILLATASPQVKAEISLTILETASWEGSTYYLLDKSSWFGAQSASVELGGNLVTISNPNEQAFIDNLWGAFGSSMYATTYLWNGLTDASNEGQFEWVSGEEFLYDNFHVNEPNGSTSENEVYMWYRAPEAAGTWNDFDGSRGYNYYDGVYGVVEVVDNPLGLSSLSNIANVPSPHLGAICALALLAFGANIRNKKALK</sequence>
<dbReference type="InterPro" id="IPR001304">
    <property type="entry name" value="C-type_lectin-like"/>
</dbReference>
<dbReference type="RefSeq" id="WP_071960868.1">
    <property type="nucleotide sequence ID" value="NZ_CP018025.1"/>
</dbReference>
<proteinExistence type="predicted"/>
<feature type="signal peptide" evidence="1">
    <location>
        <begin position="1"/>
        <end position="24"/>
    </location>
</feature>
<dbReference type="Gene3D" id="3.10.100.10">
    <property type="entry name" value="Mannose-Binding Protein A, subunit A"/>
    <property type="match status" value="1"/>
</dbReference>
<dbReference type="EMBL" id="CP018025">
    <property type="protein sequence ID" value="APD92255.1"/>
    <property type="molecule type" value="Genomic_DNA"/>
</dbReference>
<feature type="domain" description="C-type lectin" evidence="2">
    <location>
        <begin position="36"/>
        <end position="147"/>
    </location>
</feature>
<evidence type="ECO:0000313" key="4">
    <source>
        <dbReference type="Proteomes" id="UP000182101"/>
    </source>
</evidence>
<dbReference type="Proteomes" id="UP000182101">
    <property type="component" value="Plasmid pAMCP48-600"/>
</dbReference>
<dbReference type="Pfam" id="PF00059">
    <property type="entry name" value="Lectin_C"/>
    <property type="match status" value="1"/>
</dbReference>
<keyword evidence="1" id="KW-0732">Signal</keyword>
<dbReference type="SMART" id="SM00034">
    <property type="entry name" value="CLECT"/>
    <property type="match status" value="1"/>
</dbReference>
<dbReference type="InterPro" id="IPR016187">
    <property type="entry name" value="CTDL_fold"/>
</dbReference>